<reference evidence="1" key="1">
    <citation type="journal article" date="2022" name="bioRxiv">
        <title>Sequencing and chromosome-scale assembly of the giantPleurodeles waltlgenome.</title>
        <authorList>
            <person name="Brown T."/>
            <person name="Elewa A."/>
            <person name="Iarovenko S."/>
            <person name="Subramanian E."/>
            <person name="Araus A.J."/>
            <person name="Petzold A."/>
            <person name="Susuki M."/>
            <person name="Suzuki K.-i.T."/>
            <person name="Hayashi T."/>
            <person name="Toyoda A."/>
            <person name="Oliveira C."/>
            <person name="Osipova E."/>
            <person name="Leigh N.D."/>
            <person name="Simon A."/>
            <person name="Yun M.H."/>
        </authorList>
    </citation>
    <scope>NUCLEOTIDE SEQUENCE</scope>
    <source>
        <strain evidence="1">20211129_DDA</strain>
        <tissue evidence="1">Liver</tissue>
    </source>
</reference>
<name>A0AAV7QW25_PLEWA</name>
<sequence>SWEGARWAAILETAKSNNTSRFWKLIADDCRDSVSVPGSSILSAAWVYHFSLLYDGPSETSPRTLDVPIIQGDTPIIFTLAETSRNRLIEMGKGPWSRQDLGDLYKSRPDIWAPYLNLICNAIAAGAPVPSSWKGAEIVPIFKQAFTMQ</sequence>
<protein>
    <submittedName>
        <fullName evidence="1">Uncharacterized protein</fullName>
    </submittedName>
</protein>
<accession>A0AAV7QW25</accession>
<dbReference type="Proteomes" id="UP001066276">
    <property type="component" value="Chromosome 6"/>
</dbReference>
<feature type="non-terminal residue" evidence="1">
    <location>
        <position position="149"/>
    </location>
</feature>
<evidence type="ECO:0000313" key="2">
    <source>
        <dbReference type="Proteomes" id="UP001066276"/>
    </source>
</evidence>
<organism evidence="1 2">
    <name type="scientific">Pleurodeles waltl</name>
    <name type="common">Iberian ribbed newt</name>
    <dbReference type="NCBI Taxonomy" id="8319"/>
    <lineage>
        <taxon>Eukaryota</taxon>
        <taxon>Metazoa</taxon>
        <taxon>Chordata</taxon>
        <taxon>Craniata</taxon>
        <taxon>Vertebrata</taxon>
        <taxon>Euteleostomi</taxon>
        <taxon>Amphibia</taxon>
        <taxon>Batrachia</taxon>
        <taxon>Caudata</taxon>
        <taxon>Salamandroidea</taxon>
        <taxon>Salamandridae</taxon>
        <taxon>Pleurodelinae</taxon>
        <taxon>Pleurodeles</taxon>
    </lineage>
</organism>
<feature type="non-terminal residue" evidence="1">
    <location>
        <position position="1"/>
    </location>
</feature>
<keyword evidence="2" id="KW-1185">Reference proteome</keyword>
<comment type="caution">
    <text evidence="1">The sequence shown here is derived from an EMBL/GenBank/DDBJ whole genome shotgun (WGS) entry which is preliminary data.</text>
</comment>
<evidence type="ECO:0000313" key="1">
    <source>
        <dbReference type="EMBL" id="KAJ1144263.1"/>
    </source>
</evidence>
<gene>
    <name evidence="1" type="ORF">NDU88_010564</name>
</gene>
<dbReference type="EMBL" id="JANPWB010000010">
    <property type="protein sequence ID" value="KAJ1144263.1"/>
    <property type="molecule type" value="Genomic_DNA"/>
</dbReference>
<proteinExistence type="predicted"/>
<dbReference type="AlphaFoldDB" id="A0AAV7QW25"/>